<evidence type="ECO:0008006" key="3">
    <source>
        <dbReference type="Google" id="ProtNLM"/>
    </source>
</evidence>
<gene>
    <name evidence="1" type="ORF">TVAG_261680</name>
</gene>
<dbReference type="EMBL" id="DS113936">
    <property type="protein sequence ID" value="EAX92989.1"/>
    <property type="molecule type" value="Genomic_DNA"/>
</dbReference>
<dbReference type="AlphaFoldDB" id="A2FQ25"/>
<dbReference type="RefSeq" id="XP_001305919.1">
    <property type="nucleotide sequence ID" value="XM_001305918.1"/>
</dbReference>
<sequence length="236" mass="26872">MLSLLCIVVKRDNSLNNRRRSEFCRRYRRDNYAAKSSPTYGYGHPTKCIISDYDRETDRKNGIATLNFYRWANGILTESRFVEKNYDDICNCALGLSLSRKLEHGLSRNDTCYSESGGRGCLSNFAVADSTPSAVRGLYNDPGEFSYGHGFSILGENNIDVTFCGVHDRCAFRAINRWDLFENTTKKLRIYRPFFAFPPPGPIDRALTTTFWAFNGDYNSYSNVNVKVNGTICTMK</sequence>
<keyword evidence="2" id="KW-1185">Reference proteome</keyword>
<evidence type="ECO:0000313" key="2">
    <source>
        <dbReference type="Proteomes" id="UP000001542"/>
    </source>
</evidence>
<reference evidence="1" key="2">
    <citation type="journal article" date="2007" name="Science">
        <title>Draft genome sequence of the sexually transmitted pathogen Trichomonas vaginalis.</title>
        <authorList>
            <person name="Carlton J.M."/>
            <person name="Hirt R.P."/>
            <person name="Silva J.C."/>
            <person name="Delcher A.L."/>
            <person name="Schatz M."/>
            <person name="Zhao Q."/>
            <person name="Wortman J.R."/>
            <person name="Bidwell S.L."/>
            <person name="Alsmark U.C.M."/>
            <person name="Besteiro S."/>
            <person name="Sicheritz-Ponten T."/>
            <person name="Noel C.J."/>
            <person name="Dacks J.B."/>
            <person name="Foster P.G."/>
            <person name="Simillion C."/>
            <person name="Van de Peer Y."/>
            <person name="Miranda-Saavedra D."/>
            <person name="Barton G.J."/>
            <person name="Westrop G.D."/>
            <person name="Mueller S."/>
            <person name="Dessi D."/>
            <person name="Fiori P.L."/>
            <person name="Ren Q."/>
            <person name="Paulsen I."/>
            <person name="Zhang H."/>
            <person name="Bastida-Corcuera F.D."/>
            <person name="Simoes-Barbosa A."/>
            <person name="Brown M.T."/>
            <person name="Hayes R.D."/>
            <person name="Mukherjee M."/>
            <person name="Okumura C.Y."/>
            <person name="Schneider R."/>
            <person name="Smith A.J."/>
            <person name="Vanacova S."/>
            <person name="Villalvazo M."/>
            <person name="Haas B.J."/>
            <person name="Pertea M."/>
            <person name="Feldblyum T.V."/>
            <person name="Utterback T.R."/>
            <person name="Shu C.L."/>
            <person name="Osoegawa K."/>
            <person name="de Jong P.J."/>
            <person name="Hrdy I."/>
            <person name="Horvathova L."/>
            <person name="Zubacova Z."/>
            <person name="Dolezal P."/>
            <person name="Malik S.B."/>
            <person name="Logsdon J.M. Jr."/>
            <person name="Henze K."/>
            <person name="Gupta A."/>
            <person name="Wang C.C."/>
            <person name="Dunne R.L."/>
            <person name="Upcroft J.A."/>
            <person name="Upcroft P."/>
            <person name="White O."/>
            <person name="Salzberg S.L."/>
            <person name="Tang P."/>
            <person name="Chiu C.-H."/>
            <person name="Lee Y.-S."/>
            <person name="Embley T.M."/>
            <person name="Coombs G.H."/>
            <person name="Mottram J.C."/>
            <person name="Tachezy J."/>
            <person name="Fraser-Liggett C.M."/>
            <person name="Johnson P.J."/>
        </authorList>
    </citation>
    <scope>NUCLEOTIDE SEQUENCE [LARGE SCALE GENOMIC DNA]</scope>
    <source>
        <strain evidence="1">G3</strain>
    </source>
</reference>
<dbReference type="VEuPathDB" id="TrichDB:TVAG_261680"/>
<organism evidence="1 2">
    <name type="scientific">Trichomonas vaginalis (strain ATCC PRA-98 / G3)</name>
    <dbReference type="NCBI Taxonomy" id="412133"/>
    <lineage>
        <taxon>Eukaryota</taxon>
        <taxon>Metamonada</taxon>
        <taxon>Parabasalia</taxon>
        <taxon>Trichomonadida</taxon>
        <taxon>Trichomonadidae</taxon>
        <taxon>Trichomonas</taxon>
    </lineage>
</organism>
<reference evidence="1" key="1">
    <citation type="submission" date="2006-10" db="EMBL/GenBank/DDBJ databases">
        <authorList>
            <person name="Amadeo P."/>
            <person name="Zhao Q."/>
            <person name="Wortman J."/>
            <person name="Fraser-Liggett C."/>
            <person name="Carlton J."/>
        </authorList>
    </citation>
    <scope>NUCLEOTIDE SEQUENCE</scope>
    <source>
        <strain evidence="1">G3</strain>
    </source>
</reference>
<dbReference type="Proteomes" id="UP000001542">
    <property type="component" value="Unassembled WGS sequence"/>
</dbReference>
<dbReference type="KEGG" id="tva:4750704"/>
<protein>
    <recommendedName>
        <fullName evidence="3">SCP domain-containing protein</fullName>
    </recommendedName>
</protein>
<dbReference type="InParanoid" id="A2FQ25"/>
<evidence type="ECO:0000313" key="1">
    <source>
        <dbReference type="EMBL" id="EAX92989.1"/>
    </source>
</evidence>
<accession>A2FQ25</accession>
<name>A2FQ25_TRIV3</name>
<dbReference type="VEuPathDB" id="TrichDB:TVAGG3_0684350"/>
<proteinExistence type="predicted"/>